<dbReference type="Proteomes" id="UP001059295">
    <property type="component" value="Chromosome"/>
</dbReference>
<proteinExistence type="predicted"/>
<sequence length="517" mass="59555">MSRNNDILRRRGIDLMRSWREDWNRFVRDGLGVTLDREQQEILSSVQFNPRTSVASGTARGKDFVAACAAISFLYLTPRWNTQRQLIENTKVALTAPTDRQVKNIMMPEISRLYNRAKSRGIVLPGRLNAYDIRTDSDEWFLTGFKADENNHEAWSGFHAVNTMFVITEASGISDNTFEAIEGNLQGNSRVLLVFNPNTPIGYAARSQRGERWTKFRLNSLTAPNVIEHKIIIPGQVDYEWVVDKLEQWCTRIDKSEVQEELDDFCFEGKWYRPEDLFRKKVLGKFPKVADDVLIPMQWIEAAQERWRKYKGERTGTNWLGVDVAGMGRDATVYCNRIENWVAPFKKHNSGGTADHMRVAGDIINHRRQHPTSFVSIDTIGEGAGVYARAHEIDDSPYIISCKYSEGAKARDKELTDITGQYKFLNMRAYLFWCIRDWLNPKNNTGAMLPPDEEFSEEATEIRWSFRSDGKIVIEPKEDIKKRLGRSTDKFDALANTFYPIVIKRPVDKKRIAQAVY</sequence>
<accession>A0ABY5V2X4</accession>
<evidence type="ECO:0000313" key="2">
    <source>
        <dbReference type="Proteomes" id="UP001059295"/>
    </source>
</evidence>
<gene>
    <name evidence="1" type="ORF">NQ491_04215</name>
</gene>
<dbReference type="Gene3D" id="3.30.420.240">
    <property type="match status" value="1"/>
</dbReference>
<protein>
    <recommendedName>
        <fullName evidence="3">Terminase</fullName>
    </recommendedName>
</protein>
<keyword evidence="2" id="KW-1185">Reference proteome</keyword>
<name>A0ABY5V2X4_9BACT</name>
<reference evidence="1" key="1">
    <citation type="journal article" date="2022" name="Cell">
        <title>Design, construction, and in vivo augmentation of a complex gut microbiome.</title>
        <authorList>
            <person name="Cheng A.G."/>
            <person name="Ho P.Y."/>
            <person name="Aranda-Diaz A."/>
            <person name="Jain S."/>
            <person name="Yu F.B."/>
            <person name="Meng X."/>
            <person name="Wang M."/>
            <person name="Iakiviak M."/>
            <person name="Nagashima K."/>
            <person name="Zhao A."/>
            <person name="Murugkar P."/>
            <person name="Patil A."/>
            <person name="Atabakhsh K."/>
            <person name="Weakley A."/>
            <person name="Yan J."/>
            <person name="Brumbaugh A.R."/>
            <person name="Higginbottom S."/>
            <person name="Dimas A."/>
            <person name="Shiver A.L."/>
            <person name="Deutschbauer A."/>
            <person name="Neff N."/>
            <person name="Sonnenburg J.L."/>
            <person name="Huang K.C."/>
            <person name="Fischbach M.A."/>
        </authorList>
    </citation>
    <scope>NUCLEOTIDE SEQUENCE</scope>
    <source>
        <strain evidence="1">AP11</strain>
    </source>
</reference>
<dbReference type="Gene3D" id="3.40.50.300">
    <property type="entry name" value="P-loop containing nucleotide triphosphate hydrolases"/>
    <property type="match status" value="1"/>
</dbReference>
<dbReference type="InterPro" id="IPR027417">
    <property type="entry name" value="P-loop_NTPase"/>
</dbReference>
<organism evidence="1 2">
    <name type="scientific">Alistipes ihumii AP11</name>
    <dbReference type="NCBI Taxonomy" id="1211813"/>
    <lineage>
        <taxon>Bacteria</taxon>
        <taxon>Pseudomonadati</taxon>
        <taxon>Bacteroidota</taxon>
        <taxon>Bacteroidia</taxon>
        <taxon>Bacteroidales</taxon>
        <taxon>Rikenellaceae</taxon>
        <taxon>Alistipes</taxon>
    </lineage>
</organism>
<dbReference type="RefSeq" id="WP_147524788.1">
    <property type="nucleotide sequence ID" value="NZ_CAPH01000015.1"/>
</dbReference>
<dbReference type="GeneID" id="82890911"/>
<evidence type="ECO:0000313" key="1">
    <source>
        <dbReference type="EMBL" id="UWN57989.1"/>
    </source>
</evidence>
<dbReference type="EMBL" id="CP102294">
    <property type="protein sequence ID" value="UWN57989.1"/>
    <property type="molecule type" value="Genomic_DNA"/>
</dbReference>
<evidence type="ECO:0008006" key="3">
    <source>
        <dbReference type="Google" id="ProtNLM"/>
    </source>
</evidence>